<gene>
    <name evidence="1" type="ORF">S01H1_11919</name>
</gene>
<comment type="caution">
    <text evidence="1">The sequence shown here is derived from an EMBL/GenBank/DDBJ whole genome shotgun (WGS) entry which is preliminary data.</text>
</comment>
<accession>X0SPX5</accession>
<evidence type="ECO:0000313" key="1">
    <source>
        <dbReference type="EMBL" id="GAF83148.1"/>
    </source>
</evidence>
<protein>
    <submittedName>
        <fullName evidence="1">Uncharacterized protein</fullName>
    </submittedName>
</protein>
<dbReference type="EMBL" id="BARS01006094">
    <property type="protein sequence ID" value="GAF83148.1"/>
    <property type="molecule type" value="Genomic_DNA"/>
</dbReference>
<sequence length="89" mass="10266">MRGTGKMERPLFRLLITNHPHGEYANSNIDKALYKPEAVGNNQGFLYVGFKDKGKSICEDPKKPELEEVNLVQNCIQRRCDFKPREKQS</sequence>
<proteinExistence type="predicted"/>
<reference evidence="1" key="1">
    <citation type="journal article" date="2014" name="Front. Microbiol.">
        <title>High frequency of phylogenetically diverse reductive dehalogenase-homologous genes in deep subseafloor sedimentary metagenomes.</title>
        <authorList>
            <person name="Kawai M."/>
            <person name="Futagami T."/>
            <person name="Toyoda A."/>
            <person name="Takaki Y."/>
            <person name="Nishi S."/>
            <person name="Hori S."/>
            <person name="Arai W."/>
            <person name="Tsubouchi T."/>
            <person name="Morono Y."/>
            <person name="Uchiyama I."/>
            <person name="Ito T."/>
            <person name="Fujiyama A."/>
            <person name="Inagaki F."/>
            <person name="Takami H."/>
        </authorList>
    </citation>
    <scope>NUCLEOTIDE SEQUENCE</scope>
    <source>
        <strain evidence="1">Expedition CK06-06</strain>
    </source>
</reference>
<dbReference type="AlphaFoldDB" id="X0SPX5"/>
<feature type="non-terminal residue" evidence="1">
    <location>
        <position position="89"/>
    </location>
</feature>
<name>X0SPX5_9ZZZZ</name>
<organism evidence="1">
    <name type="scientific">marine sediment metagenome</name>
    <dbReference type="NCBI Taxonomy" id="412755"/>
    <lineage>
        <taxon>unclassified sequences</taxon>
        <taxon>metagenomes</taxon>
        <taxon>ecological metagenomes</taxon>
    </lineage>
</organism>